<keyword evidence="1" id="KW-0472">Membrane</keyword>
<reference evidence="2" key="1">
    <citation type="submission" date="2023-01" db="EMBL/GenBank/DDBJ databases">
        <title>Genome assembly of the deep-sea coral Lophelia pertusa.</title>
        <authorList>
            <person name="Herrera S."/>
            <person name="Cordes E."/>
        </authorList>
    </citation>
    <scope>NUCLEOTIDE SEQUENCE</scope>
    <source>
        <strain evidence="2">USNM1676648</strain>
        <tissue evidence="2">Polyp</tissue>
    </source>
</reference>
<evidence type="ECO:0000313" key="2">
    <source>
        <dbReference type="EMBL" id="KAJ7381732.1"/>
    </source>
</evidence>
<proteinExistence type="predicted"/>
<dbReference type="Proteomes" id="UP001163046">
    <property type="component" value="Unassembled WGS sequence"/>
</dbReference>
<feature type="transmembrane region" description="Helical" evidence="1">
    <location>
        <begin position="76"/>
        <end position="96"/>
    </location>
</feature>
<sequence>MATWYLYYTTRRLSSPPTTDQEMSKEQLPLSVSLGVQTFGKTAREVELSPPPTGAGQPSGGMIQTPRGHYMKLTSLLMTLVIADQAILTALVAFPWTPLKTPLRCLRLTLKGTKYKWSFNSANPVAHAAWRAFHDDQVIGNGDVLNAAPTGIQWY</sequence>
<keyword evidence="3" id="KW-1185">Reference proteome</keyword>
<evidence type="ECO:0000256" key="1">
    <source>
        <dbReference type="SAM" id="Phobius"/>
    </source>
</evidence>
<organism evidence="2 3">
    <name type="scientific">Desmophyllum pertusum</name>
    <dbReference type="NCBI Taxonomy" id="174260"/>
    <lineage>
        <taxon>Eukaryota</taxon>
        <taxon>Metazoa</taxon>
        <taxon>Cnidaria</taxon>
        <taxon>Anthozoa</taxon>
        <taxon>Hexacorallia</taxon>
        <taxon>Scleractinia</taxon>
        <taxon>Caryophylliina</taxon>
        <taxon>Caryophylliidae</taxon>
        <taxon>Desmophyllum</taxon>
    </lineage>
</organism>
<name>A0A9X0CZJ9_9CNID</name>
<accession>A0A9X0CZJ9</accession>
<dbReference type="EMBL" id="MU826050">
    <property type="protein sequence ID" value="KAJ7381732.1"/>
    <property type="molecule type" value="Genomic_DNA"/>
</dbReference>
<keyword evidence="1" id="KW-0812">Transmembrane</keyword>
<protein>
    <submittedName>
        <fullName evidence="2">Uncharacterized protein</fullName>
    </submittedName>
</protein>
<dbReference type="AlphaFoldDB" id="A0A9X0CZJ9"/>
<gene>
    <name evidence="2" type="ORF">OS493_039315</name>
</gene>
<keyword evidence="1" id="KW-1133">Transmembrane helix</keyword>
<comment type="caution">
    <text evidence="2">The sequence shown here is derived from an EMBL/GenBank/DDBJ whole genome shotgun (WGS) entry which is preliminary data.</text>
</comment>
<evidence type="ECO:0000313" key="3">
    <source>
        <dbReference type="Proteomes" id="UP001163046"/>
    </source>
</evidence>